<reference evidence="1" key="1">
    <citation type="journal article" date="2020" name="Fungal Divers.">
        <title>Resolving the Mortierellaceae phylogeny through synthesis of multi-gene phylogenetics and phylogenomics.</title>
        <authorList>
            <person name="Vandepol N."/>
            <person name="Liber J."/>
            <person name="Desiro A."/>
            <person name="Na H."/>
            <person name="Kennedy M."/>
            <person name="Barry K."/>
            <person name="Grigoriev I.V."/>
            <person name="Miller A.N."/>
            <person name="O'Donnell K."/>
            <person name="Stajich J.E."/>
            <person name="Bonito G."/>
        </authorList>
    </citation>
    <scope>NUCLEOTIDE SEQUENCE</scope>
    <source>
        <strain evidence="1">CK1249</strain>
    </source>
</reference>
<sequence>MFALMSNRKSLAGGSEEGNVMTRWNNFVLGECLPLTAVNACAHLLQWCFRNPKHGGPANSVETGYATSLYFEYTPRTSSKDMEHFVKNFWKQAHQQPIFPCRTNDKLTPVVGLKGAAAVFPSSLLMPDDLSFKIRPWLQSLDILYCDCPHTVLARMLPADKGKSGYM</sequence>
<evidence type="ECO:0000313" key="1">
    <source>
        <dbReference type="EMBL" id="KAF9940089.1"/>
    </source>
</evidence>
<dbReference type="AlphaFoldDB" id="A0A9P6INL9"/>
<gene>
    <name evidence="1" type="ORF">BGZ70_006368</name>
</gene>
<dbReference type="Proteomes" id="UP000738359">
    <property type="component" value="Unassembled WGS sequence"/>
</dbReference>
<feature type="non-terminal residue" evidence="1">
    <location>
        <position position="167"/>
    </location>
</feature>
<organism evidence="1 2">
    <name type="scientific">Mortierella alpina</name>
    <name type="common">Oleaginous fungus</name>
    <name type="synonym">Mortierella renispora</name>
    <dbReference type="NCBI Taxonomy" id="64518"/>
    <lineage>
        <taxon>Eukaryota</taxon>
        <taxon>Fungi</taxon>
        <taxon>Fungi incertae sedis</taxon>
        <taxon>Mucoromycota</taxon>
        <taxon>Mortierellomycotina</taxon>
        <taxon>Mortierellomycetes</taxon>
        <taxon>Mortierellales</taxon>
        <taxon>Mortierellaceae</taxon>
        <taxon>Mortierella</taxon>
    </lineage>
</organism>
<keyword evidence="2" id="KW-1185">Reference proteome</keyword>
<protein>
    <submittedName>
        <fullName evidence="1">Uncharacterized protein</fullName>
    </submittedName>
</protein>
<name>A0A9P6INL9_MORAP</name>
<accession>A0A9P6INL9</accession>
<evidence type="ECO:0000313" key="2">
    <source>
        <dbReference type="Proteomes" id="UP000738359"/>
    </source>
</evidence>
<comment type="caution">
    <text evidence="1">The sequence shown here is derived from an EMBL/GenBank/DDBJ whole genome shotgun (WGS) entry which is preliminary data.</text>
</comment>
<dbReference type="EMBL" id="JAAAHY010003566">
    <property type="protein sequence ID" value="KAF9940089.1"/>
    <property type="molecule type" value="Genomic_DNA"/>
</dbReference>
<proteinExistence type="predicted"/>